<comment type="caution">
    <text evidence="2">The sequence shown here is derived from an EMBL/GenBank/DDBJ whole genome shotgun (WGS) entry which is preliminary data.</text>
</comment>
<dbReference type="Proteomes" id="UP001050691">
    <property type="component" value="Unassembled WGS sequence"/>
</dbReference>
<protein>
    <recommendedName>
        <fullName evidence="1">GmrSD restriction endonucleases C-terminal domain-containing protein</fullName>
    </recommendedName>
</protein>
<accession>A0AAV5AI63</accession>
<dbReference type="EMBL" id="BPWL01000009">
    <property type="protein sequence ID" value="GJJ14294.1"/>
    <property type="molecule type" value="Genomic_DNA"/>
</dbReference>
<dbReference type="Pfam" id="PF07510">
    <property type="entry name" value="GmrSD_C"/>
    <property type="match status" value="1"/>
</dbReference>
<evidence type="ECO:0000313" key="3">
    <source>
        <dbReference type="Proteomes" id="UP001050691"/>
    </source>
</evidence>
<organism evidence="2 3">
    <name type="scientific">Clathrus columnatus</name>
    <dbReference type="NCBI Taxonomy" id="1419009"/>
    <lineage>
        <taxon>Eukaryota</taxon>
        <taxon>Fungi</taxon>
        <taxon>Dikarya</taxon>
        <taxon>Basidiomycota</taxon>
        <taxon>Agaricomycotina</taxon>
        <taxon>Agaricomycetes</taxon>
        <taxon>Phallomycetidae</taxon>
        <taxon>Phallales</taxon>
        <taxon>Clathraceae</taxon>
        <taxon>Clathrus</taxon>
    </lineage>
</organism>
<reference evidence="2" key="1">
    <citation type="submission" date="2021-10" db="EMBL/GenBank/DDBJ databases">
        <title>De novo Genome Assembly of Clathrus columnatus (Basidiomycota, Fungi) Using Illumina and Nanopore Sequence Data.</title>
        <authorList>
            <person name="Ogiso-Tanaka E."/>
            <person name="Itagaki H."/>
            <person name="Hosoya T."/>
            <person name="Hosaka K."/>
        </authorList>
    </citation>
    <scope>NUCLEOTIDE SEQUENCE</scope>
    <source>
        <strain evidence="2">MO-923</strain>
    </source>
</reference>
<sequence>MFRHLPIQDHIVPLKEAWISGANAWDAEKRREFANDIFKPELLAVSRESNRAKGDKGPAEWLPLNEDFQCDYVMAWFDVKTSYELTFDAAEKEALLNVLTGPPCGDRE</sequence>
<feature type="domain" description="GmrSD restriction endonucleases C-terminal" evidence="1">
    <location>
        <begin position="9"/>
        <end position="97"/>
    </location>
</feature>
<evidence type="ECO:0000313" key="2">
    <source>
        <dbReference type="EMBL" id="GJJ14294.1"/>
    </source>
</evidence>
<dbReference type="AlphaFoldDB" id="A0AAV5AI63"/>
<name>A0AAV5AI63_9AGAM</name>
<keyword evidence="3" id="KW-1185">Reference proteome</keyword>
<gene>
    <name evidence="2" type="ORF">Clacol_008558</name>
</gene>
<dbReference type="PANTHER" id="PTHR24094">
    <property type="entry name" value="SECRETED PROTEIN"/>
    <property type="match status" value="1"/>
</dbReference>
<evidence type="ECO:0000259" key="1">
    <source>
        <dbReference type="Pfam" id="PF07510"/>
    </source>
</evidence>
<dbReference type="InterPro" id="IPR011089">
    <property type="entry name" value="GmrSD_C"/>
</dbReference>
<dbReference type="PANTHER" id="PTHR24094:SF15">
    <property type="entry name" value="AMP-DEPENDENT SYNTHETASE_LIGASE DOMAIN-CONTAINING PROTEIN-RELATED"/>
    <property type="match status" value="1"/>
</dbReference>
<proteinExistence type="predicted"/>